<dbReference type="OrthoDB" id="9773293at2"/>
<reference evidence="3 4" key="1">
    <citation type="journal article" date="2019" name="Microorganisms">
        <title>Paenibacillus lutrae sp. nov., A Chitinolytic Species Isolated from A River Otter in Castril Natural Park, Granada, Spain.</title>
        <authorList>
            <person name="Rodriguez M."/>
            <person name="Reina J.C."/>
            <person name="Bejar V."/>
            <person name="Llamas I."/>
        </authorList>
    </citation>
    <scope>NUCLEOTIDE SEQUENCE [LARGE SCALE GENOMIC DNA]</scope>
    <source>
        <strain evidence="3 4">N10</strain>
    </source>
</reference>
<dbReference type="InterPro" id="IPR050266">
    <property type="entry name" value="AB_hydrolase_sf"/>
</dbReference>
<dbReference type="SUPFAM" id="SSF53474">
    <property type="entry name" value="alpha/beta-Hydrolases"/>
    <property type="match status" value="1"/>
</dbReference>
<keyword evidence="1 3" id="KW-0378">Hydrolase</keyword>
<protein>
    <submittedName>
        <fullName evidence="3">Alpha/beta fold hydrolase</fullName>
    </submittedName>
</protein>
<evidence type="ECO:0000259" key="2">
    <source>
        <dbReference type="Pfam" id="PF12697"/>
    </source>
</evidence>
<organism evidence="3 4">
    <name type="scientific">Paenibacillus lutrae</name>
    <dbReference type="NCBI Taxonomy" id="2078573"/>
    <lineage>
        <taxon>Bacteria</taxon>
        <taxon>Bacillati</taxon>
        <taxon>Bacillota</taxon>
        <taxon>Bacilli</taxon>
        <taxon>Bacillales</taxon>
        <taxon>Paenibacillaceae</taxon>
        <taxon>Paenibacillus</taxon>
    </lineage>
</organism>
<evidence type="ECO:0000313" key="4">
    <source>
        <dbReference type="Proteomes" id="UP000490800"/>
    </source>
</evidence>
<keyword evidence="4" id="KW-1185">Reference proteome</keyword>
<dbReference type="GO" id="GO:0016787">
    <property type="term" value="F:hydrolase activity"/>
    <property type="evidence" value="ECO:0007669"/>
    <property type="project" value="UniProtKB-KW"/>
</dbReference>
<dbReference type="Proteomes" id="UP000490800">
    <property type="component" value="Unassembled WGS sequence"/>
</dbReference>
<dbReference type="GO" id="GO:0016020">
    <property type="term" value="C:membrane"/>
    <property type="evidence" value="ECO:0007669"/>
    <property type="project" value="TreeGrafter"/>
</dbReference>
<dbReference type="PANTHER" id="PTHR43798">
    <property type="entry name" value="MONOACYLGLYCEROL LIPASE"/>
    <property type="match status" value="1"/>
</dbReference>
<dbReference type="AlphaFoldDB" id="A0A7X3FFA9"/>
<name>A0A7X3FFA9_9BACL</name>
<proteinExistence type="predicted"/>
<dbReference type="EMBL" id="RHLK01000001">
    <property type="protein sequence ID" value="MVO98381.1"/>
    <property type="molecule type" value="Genomic_DNA"/>
</dbReference>
<dbReference type="InterPro" id="IPR029058">
    <property type="entry name" value="AB_hydrolase_fold"/>
</dbReference>
<accession>A0A7X3FFA9</accession>
<dbReference type="Pfam" id="PF12697">
    <property type="entry name" value="Abhydrolase_6"/>
    <property type="match status" value="1"/>
</dbReference>
<sequence length="252" mass="27967">MDEPEQGFEESRPTILWLTGWSMPNTAFEHIRQWLPEYRHTYADYTHAGTAEEILRLAETAAGSLRASRHIDPAKREPSGRLLIAGWSLGGLLALRLASQGQADGLILFGATAKFVRPKEERNLGWPDAYLKQMLGGLGKDRRAVESKFRQLVFGEPCGALACLAAGSWSTPALAAGLEILRREEYLAELQRIGCPVLLFHGTEDKVCPFAAAEELHRHLPRAKLVALSGAGHVPFAGRETYIAEVIRSWWR</sequence>
<evidence type="ECO:0000256" key="1">
    <source>
        <dbReference type="ARBA" id="ARBA00022801"/>
    </source>
</evidence>
<dbReference type="Gene3D" id="3.40.50.1820">
    <property type="entry name" value="alpha/beta hydrolase"/>
    <property type="match status" value="1"/>
</dbReference>
<evidence type="ECO:0000313" key="3">
    <source>
        <dbReference type="EMBL" id="MVO98381.1"/>
    </source>
</evidence>
<comment type="caution">
    <text evidence="3">The sequence shown here is derived from an EMBL/GenBank/DDBJ whole genome shotgun (WGS) entry which is preliminary data.</text>
</comment>
<dbReference type="InterPro" id="IPR000073">
    <property type="entry name" value="AB_hydrolase_1"/>
</dbReference>
<gene>
    <name evidence="3" type="ORF">EDM21_02320</name>
</gene>
<feature type="domain" description="AB hydrolase-1" evidence="2">
    <location>
        <begin position="55"/>
        <end position="237"/>
    </location>
</feature>
<dbReference type="PANTHER" id="PTHR43798:SF31">
    <property type="entry name" value="AB HYDROLASE SUPERFAMILY PROTEIN YCLE"/>
    <property type="match status" value="1"/>
</dbReference>